<dbReference type="Gene3D" id="1.10.10.10">
    <property type="entry name" value="Winged helix-like DNA-binding domain superfamily/Winged helix DNA-binding domain"/>
    <property type="match status" value="1"/>
</dbReference>
<name>A0ABQ9P4H0_9PEZI</name>
<dbReference type="InterPro" id="IPR036390">
    <property type="entry name" value="WH_DNA-bd_sf"/>
</dbReference>
<evidence type="ECO:0000313" key="6">
    <source>
        <dbReference type="Proteomes" id="UP001172684"/>
    </source>
</evidence>
<accession>A0ABQ9P4H0</accession>
<dbReference type="Proteomes" id="UP001172684">
    <property type="component" value="Unassembled WGS sequence"/>
</dbReference>
<dbReference type="PANTHER" id="PTHR22792:SF140">
    <property type="entry name" value="ACHILLES, ISOFORM A"/>
    <property type="match status" value="1"/>
</dbReference>
<organism evidence="5 6">
    <name type="scientific">Coniosporium apollinis</name>
    <dbReference type="NCBI Taxonomy" id="61459"/>
    <lineage>
        <taxon>Eukaryota</taxon>
        <taxon>Fungi</taxon>
        <taxon>Dikarya</taxon>
        <taxon>Ascomycota</taxon>
        <taxon>Pezizomycotina</taxon>
        <taxon>Dothideomycetes</taxon>
        <taxon>Dothideomycetes incertae sedis</taxon>
        <taxon>Coniosporium</taxon>
    </lineage>
</organism>
<dbReference type="Pfam" id="PF05383">
    <property type="entry name" value="La"/>
    <property type="match status" value="1"/>
</dbReference>
<evidence type="ECO:0000313" key="5">
    <source>
        <dbReference type="EMBL" id="KAJ9669425.1"/>
    </source>
</evidence>
<dbReference type="InterPro" id="IPR018606">
    <property type="entry name" value="Arb1"/>
</dbReference>
<dbReference type="InterPro" id="IPR006630">
    <property type="entry name" value="La_HTH"/>
</dbReference>
<feature type="domain" description="HTH La-type RNA-binding" evidence="4">
    <location>
        <begin position="85"/>
        <end position="177"/>
    </location>
</feature>
<evidence type="ECO:0000256" key="2">
    <source>
        <dbReference type="PROSITE-ProRule" id="PRU00332"/>
    </source>
</evidence>
<feature type="compositionally biased region" description="Basic and acidic residues" evidence="3">
    <location>
        <begin position="1"/>
        <end position="15"/>
    </location>
</feature>
<gene>
    <name evidence="5" type="ORF">H2201_000292</name>
</gene>
<dbReference type="SUPFAM" id="SSF46785">
    <property type="entry name" value="Winged helix' DNA-binding domain"/>
    <property type="match status" value="1"/>
</dbReference>
<keyword evidence="6" id="KW-1185">Reference proteome</keyword>
<dbReference type="SMART" id="SM00715">
    <property type="entry name" value="LA"/>
    <property type="match status" value="1"/>
</dbReference>
<reference evidence="5" key="1">
    <citation type="submission" date="2022-10" db="EMBL/GenBank/DDBJ databases">
        <title>Culturing micro-colonial fungi from biological soil crusts in the Mojave desert and describing Neophaeococcomyces mojavensis, and introducing the new genera and species Taxawa tesnikishii.</title>
        <authorList>
            <person name="Kurbessoian T."/>
            <person name="Stajich J.E."/>
        </authorList>
    </citation>
    <scope>NUCLEOTIDE SEQUENCE</scope>
    <source>
        <strain evidence="5">TK_1</strain>
    </source>
</reference>
<dbReference type="InterPro" id="IPR045180">
    <property type="entry name" value="La_dom_prot"/>
</dbReference>
<dbReference type="Pfam" id="PF09692">
    <property type="entry name" value="Arb1"/>
    <property type="match status" value="1"/>
</dbReference>
<keyword evidence="1 2" id="KW-0694">RNA-binding</keyword>
<evidence type="ECO:0000259" key="4">
    <source>
        <dbReference type="PROSITE" id="PS50961"/>
    </source>
</evidence>
<comment type="caution">
    <text evidence="5">The sequence shown here is derived from an EMBL/GenBank/DDBJ whole genome shotgun (WGS) entry which is preliminary data.</text>
</comment>
<evidence type="ECO:0000256" key="3">
    <source>
        <dbReference type="SAM" id="MobiDB-lite"/>
    </source>
</evidence>
<dbReference type="PANTHER" id="PTHR22792">
    <property type="entry name" value="LUPUS LA PROTEIN-RELATED"/>
    <property type="match status" value="1"/>
</dbReference>
<sequence length="640" mass="72554">MAHDQEASIHEDTDIRLSPPAERASTQGPAMTDTAVEDRGLNETTTSGKARADSLTPKTAPGDTRIKDDVPAVEPLSDSSPVVTEEPDHPKGDEIRRQVEYYFSDENLPTDGHLLDLCGGSANIPVSIRHISGFKKMRQYKPFTLVVAALKKSAFLDVTEDKKVKRKIPFRGKTILEELSDGDSDYEDVVKTQLKEAKADYEVRKAAEALKPKKESDPVMTKGMLKATGFEEYWTDAPVTPAEFAEEENMYDRDVPFTQRIQIAIQRYKQKRKFHQEYLNAFNSFMKFGGVEAGQKQFTGRMDADYLEDKDAADIALMLATHFVNDGKDDETMWAVDFTGVVKGYFSSYQQPLEWSDERLNIHAKVIRNFYNYILHHNVCPDYYGDVMEARNICDQALQEIPRVRQALELCLGDFNRACSRLFGGREHDLTTQNNSINSWYMPGSEPLSEPHARIVFTVGLSAYRQEQQLPSATGKSLVDNFSCVQTQRDVGLEVVGVELASEEVLSLYQKFNSSAAAGRKLKLKPLGKLHCRSWQQPDFAEPDLPPSLLNQKHESKLYEFYLEDEILKHCFQGMRIVADVKTLSNGTHHLDSVRDMFCSFYTLLENELEMGRPPWRAPMRYNQEQISQMKGESTDGLSD</sequence>
<evidence type="ECO:0000256" key="1">
    <source>
        <dbReference type="ARBA" id="ARBA00022884"/>
    </source>
</evidence>
<dbReference type="PROSITE" id="PS50961">
    <property type="entry name" value="HTH_LA"/>
    <property type="match status" value="1"/>
</dbReference>
<proteinExistence type="predicted"/>
<protein>
    <recommendedName>
        <fullName evidence="4">HTH La-type RNA-binding domain-containing protein</fullName>
    </recommendedName>
</protein>
<dbReference type="InterPro" id="IPR036388">
    <property type="entry name" value="WH-like_DNA-bd_sf"/>
</dbReference>
<feature type="region of interest" description="Disordered" evidence="3">
    <location>
        <begin position="1"/>
        <end position="91"/>
    </location>
</feature>
<dbReference type="EMBL" id="JAPDRL010000002">
    <property type="protein sequence ID" value="KAJ9669425.1"/>
    <property type="molecule type" value="Genomic_DNA"/>
</dbReference>